<organism evidence="3 4">
    <name type="scientific">Brassica napus</name>
    <name type="common">Rape</name>
    <dbReference type="NCBI Taxonomy" id="3708"/>
    <lineage>
        <taxon>Eukaryota</taxon>
        <taxon>Viridiplantae</taxon>
        <taxon>Streptophyta</taxon>
        <taxon>Embryophyta</taxon>
        <taxon>Tracheophyta</taxon>
        <taxon>Spermatophyta</taxon>
        <taxon>Magnoliopsida</taxon>
        <taxon>eudicotyledons</taxon>
        <taxon>Gunneridae</taxon>
        <taxon>Pentapetalae</taxon>
        <taxon>rosids</taxon>
        <taxon>malvids</taxon>
        <taxon>Brassicales</taxon>
        <taxon>Brassicaceae</taxon>
        <taxon>Brassiceae</taxon>
        <taxon>Brassica</taxon>
    </lineage>
</organism>
<reference evidence="3" key="2">
    <citation type="submission" date="2014-06" db="EMBL/GenBank/DDBJ databases">
        <authorList>
            <person name="Genoscope - CEA"/>
        </authorList>
    </citation>
    <scope>NUCLEOTIDE SEQUENCE</scope>
</reference>
<protein>
    <submittedName>
        <fullName evidence="2">(rape) hypothetical protein</fullName>
    </submittedName>
    <submittedName>
        <fullName evidence="3">BnaCnng31020D protein</fullName>
    </submittedName>
</protein>
<dbReference type="AlphaFoldDB" id="A0A078J0P2"/>
<dbReference type="Proteomes" id="UP000028999">
    <property type="component" value="Unassembled WGS sequence"/>
</dbReference>
<dbReference type="Proteomes" id="UP001295469">
    <property type="component" value="Chromosome C08"/>
</dbReference>
<evidence type="ECO:0000313" key="2">
    <source>
        <dbReference type="EMBL" id="CAF2111496.1"/>
    </source>
</evidence>
<reference evidence="3 4" key="1">
    <citation type="journal article" date="2014" name="Science">
        <title>Plant genetics. Early allopolyploid evolution in the post-Neolithic Brassica napus oilseed genome.</title>
        <authorList>
            <person name="Chalhoub B."/>
            <person name="Denoeud F."/>
            <person name="Liu S."/>
            <person name="Parkin I.A."/>
            <person name="Tang H."/>
            <person name="Wang X."/>
            <person name="Chiquet J."/>
            <person name="Belcram H."/>
            <person name="Tong C."/>
            <person name="Samans B."/>
            <person name="Correa M."/>
            <person name="Da Silva C."/>
            <person name="Just J."/>
            <person name="Falentin C."/>
            <person name="Koh C.S."/>
            <person name="Le Clainche I."/>
            <person name="Bernard M."/>
            <person name="Bento P."/>
            <person name="Noel B."/>
            <person name="Labadie K."/>
            <person name="Alberti A."/>
            <person name="Charles M."/>
            <person name="Arnaud D."/>
            <person name="Guo H."/>
            <person name="Daviaud C."/>
            <person name="Alamery S."/>
            <person name="Jabbari K."/>
            <person name="Zhao M."/>
            <person name="Edger P.P."/>
            <person name="Chelaifa H."/>
            <person name="Tack D."/>
            <person name="Lassalle G."/>
            <person name="Mestiri I."/>
            <person name="Schnel N."/>
            <person name="Le Paslier M.C."/>
            <person name="Fan G."/>
            <person name="Renault V."/>
            <person name="Bayer P.E."/>
            <person name="Golicz A.A."/>
            <person name="Manoli S."/>
            <person name="Lee T.H."/>
            <person name="Thi V.H."/>
            <person name="Chalabi S."/>
            <person name="Hu Q."/>
            <person name="Fan C."/>
            <person name="Tollenaere R."/>
            <person name="Lu Y."/>
            <person name="Battail C."/>
            <person name="Shen J."/>
            <person name="Sidebottom C.H."/>
            <person name="Wang X."/>
            <person name="Canaguier A."/>
            <person name="Chauveau A."/>
            <person name="Berard A."/>
            <person name="Deniot G."/>
            <person name="Guan M."/>
            <person name="Liu Z."/>
            <person name="Sun F."/>
            <person name="Lim Y.P."/>
            <person name="Lyons E."/>
            <person name="Town C.D."/>
            <person name="Bancroft I."/>
            <person name="Wang X."/>
            <person name="Meng J."/>
            <person name="Ma J."/>
            <person name="Pires J.C."/>
            <person name="King G.J."/>
            <person name="Brunel D."/>
            <person name="Delourme R."/>
            <person name="Renard M."/>
            <person name="Aury J.M."/>
            <person name="Adams K.L."/>
            <person name="Batley J."/>
            <person name="Snowdon R.J."/>
            <person name="Tost J."/>
            <person name="Edwards D."/>
            <person name="Zhou Y."/>
            <person name="Hua W."/>
            <person name="Sharpe A.G."/>
            <person name="Paterson A.H."/>
            <person name="Guan C."/>
            <person name="Wincker P."/>
        </authorList>
    </citation>
    <scope>NUCLEOTIDE SEQUENCE [LARGE SCALE GENOMIC DNA]</scope>
    <source>
        <strain evidence="4">cv. Darmor-bzh</strain>
    </source>
</reference>
<feature type="region of interest" description="Disordered" evidence="1">
    <location>
        <begin position="1"/>
        <end position="21"/>
    </location>
</feature>
<dbReference type="EMBL" id="HG994372">
    <property type="protein sequence ID" value="CAF2111496.1"/>
    <property type="molecule type" value="Genomic_DNA"/>
</dbReference>
<keyword evidence="4" id="KW-1185">Reference proteome</keyword>
<sequence>MELSEPPPAMQELWEPLHPGTKTDAETKICLTYLLAANPEEEESQRADLFPNQNPNSDPRACRRNLTDRNNHTRV</sequence>
<reference evidence="2" key="3">
    <citation type="submission" date="2021-01" db="EMBL/GenBank/DDBJ databases">
        <authorList>
            <consortium name="Genoscope - CEA"/>
            <person name="William W."/>
        </authorList>
    </citation>
    <scope>NUCLEOTIDE SEQUENCE</scope>
</reference>
<name>A0A078J0P2_BRANA</name>
<evidence type="ECO:0000256" key="1">
    <source>
        <dbReference type="SAM" id="MobiDB-lite"/>
    </source>
</evidence>
<dbReference type="EMBL" id="LK033512">
    <property type="protein sequence ID" value="CDY56695.1"/>
    <property type="molecule type" value="Genomic_DNA"/>
</dbReference>
<proteinExistence type="predicted"/>
<dbReference type="Gramene" id="CDY56695">
    <property type="protein sequence ID" value="CDY56695"/>
    <property type="gene ID" value="GSBRNA2T00019929001"/>
</dbReference>
<feature type="region of interest" description="Disordered" evidence="1">
    <location>
        <begin position="40"/>
        <end position="75"/>
    </location>
</feature>
<evidence type="ECO:0000313" key="3">
    <source>
        <dbReference type="EMBL" id="CDY56695.1"/>
    </source>
</evidence>
<gene>
    <name evidence="3" type="primary">BnaCnng31020D</name>
    <name evidence="2" type="ORF">DARMORV10_C08P28740.1</name>
    <name evidence="3" type="ORF">GSBRNA2T00019929001</name>
</gene>
<evidence type="ECO:0000313" key="4">
    <source>
        <dbReference type="Proteomes" id="UP000028999"/>
    </source>
</evidence>
<accession>A0A078J0P2</accession>
<feature type="compositionally biased region" description="Basic and acidic residues" evidence="1">
    <location>
        <begin position="65"/>
        <end position="75"/>
    </location>
</feature>
<dbReference type="PaxDb" id="3708-A0A078J0P2"/>